<dbReference type="EMBL" id="VUJX02000008">
    <property type="protein sequence ID" value="KAL0933566.1"/>
    <property type="molecule type" value="Genomic_DNA"/>
</dbReference>
<comment type="caution">
    <text evidence="1">The sequence shown here is derived from an EMBL/GenBank/DDBJ whole genome shotgun (WGS) entry which is preliminary data.</text>
</comment>
<accession>A0ACC3YNW3</accession>
<keyword evidence="2" id="KW-1185">Reference proteome</keyword>
<proteinExistence type="predicted"/>
<evidence type="ECO:0000313" key="1">
    <source>
        <dbReference type="EMBL" id="KAL0933566.1"/>
    </source>
</evidence>
<sequence length="115" mass="12642">MDLLCKDDPEQDQIRRELEQMAGRSRDMIVFGIRFEKRKPVLTEVGSGINGTHVGIRGNSPVKGNSGDFDPIDSDSDIYIGFTEGYVNGPVSDLDAPSEDVGLNNGDNDVQRRSQ</sequence>
<reference evidence="1 2" key="1">
    <citation type="journal article" date="2020" name="Phytopathology">
        <title>Genome Sequence Resources of Colletotrichum truncatum, C. plurivorum, C. musicola, and C. sojae: Four Species Pathogenic to Soybean (Glycine max).</title>
        <authorList>
            <person name="Rogerio F."/>
            <person name="Boufleur T.R."/>
            <person name="Ciampi-Guillardi M."/>
            <person name="Sukno S.A."/>
            <person name="Thon M.R."/>
            <person name="Massola Junior N.S."/>
            <person name="Baroncelli R."/>
        </authorList>
    </citation>
    <scope>NUCLEOTIDE SEQUENCE [LARGE SCALE GENOMIC DNA]</scope>
    <source>
        <strain evidence="1 2">CMES1059</strain>
    </source>
</reference>
<evidence type="ECO:0000313" key="2">
    <source>
        <dbReference type="Proteomes" id="UP000805649"/>
    </source>
</evidence>
<organism evidence="1 2">
    <name type="scientific">Colletotrichum truncatum</name>
    <name type="common">Anthracnose fungus</name>
    <name type="synonym">Colletotrichum capsici</name>
    <dbReference type="NCBI Taxonomy" id="5467"/>
    <lineage>
        <taxon>Eukaryota</taxon>
        <taxon>Fungi</taxon>
        <taxon>Dikarya</taxon>
        <taxon>Ascomycota</taxon>
        <taxon>Pezizomycotina</taxon>
        <taxon>Sordariomycetes</taxon>
        <taxon>Hypocreomycetidae</taxon>
        <taxon>Glomerellales</taxon>
        <taxon>Glomerellaceae</taxon>
        <taxon>Colletotrichum</taxon>
        <taxon>Colletotrichum truncatum species complex</taxon>
    </lineage>
</organism>
<protein>
    <submittedName>
        <fullName evidence="1">Uncharacterized protein</fullName>
    </submittedName>
</protein>
<name>A0ACC3YNW3_COLTU</name>
<gene>
    <name evidence="1" type="ORF">CTRU02_212529</name>
</gene>
<dbReference type="Proteomes" id="UP000805649">
    <property type="component" value="Unassembled WGS sequence"/>
</dbReference>